<gene>
    <name evidence="3" type="ORF">GGX14DRAFT_369980</name>
</gene>
<dbReference type="Pfam" id="PF18721">
    <property type="entry name" value="CxC6"/>
    <property type="match status" value="1"/>
</dbReference>
<proteinExistence type="predicted"/>
<comment type="caution">
    <text evidence="3">The sequence shown here is derived from an EMBL/GenBank/DDBJ whole genome shotgun (WGS) entry which is preliminary data.</text>
</comment>
<keyword evidence="4" id="KW-1185">Reference proteome</keyword>
<feature type="domain" description="CxC6 like cysteine cluster associated with KDZ" evidence="2">
    <location>
        <begin position="242"/>
        <end position="306"/>
    </location>
</feature>
<reference evidence="3" key="1">
    <citation type="submission" date="2023-03" db="EMBL/GenBank/DDBJ databases">
        <title>Massive genome expansion in bonnet fungi (Mycena s.s.) driven by repeated elements and novel gene families across ecological guilds.</title>
        <authorList>
            <consortium name="Lawrence Berkeley National Laboratory"/>
            <person name="Harder C.B."/>
            <person name="Miyauchi S."/>
            <person name="Viragh M."/>
            <person name="Kuo A."/>
            <person name="Thoen E."/>
            <person name="Andreopoulos B."/>
            <person name="Lu D."/>
            <person name="Skrede I."/>
            <person name="Drula E."/>
            <person name="Henrissat B."/>
            <person name="Morin E."/>
            <person name="Kohler A."/>
            <person name="Barry K."/>
            <person name="LaButti K."/>
            <person name="Morin E."/>
            <person name="Salamov A."/>
            <person name="Lipzen A."/>
            <person name="Mereny Z."/>
            <person name="Hegedus B."/>
            <person name="Baldrian P."/>
            <person name="Stursova M."/>
            <person name="Weitz H."/>
            <person name="Taylor A."/>
            <person name="Grigoriev I.V."/>
            <person name="Nagy L.G."/>
            <person name="Martin F."/>
            <person name="Kauserud H."/>
        </authorList>
    </citation>
    <scope>NUCLEOTIDE SEQUENCE</scope>
    <source>
        <strain evidence="3">9144</strain>
    </source>
</reference>
<dbReference type="Proteomes" id="UP001219525">
    <property type="component" value="Unassembled WGS sequence"/>
</dbReference>
<sequence>MGIHANWVYTQAFDEKENLTFKIAGAETIVPPATSCTRAGCNSATLSEKRTVEARLYTLRRGILPIFSQSLYCRHCHTRYYHNYSVQEAHNPAAQREYYSTEIPNYIHVFESCYVERALCVYFETQLCLSHATSGGIARVYNCVLAHTSEDPSASRLKDELAGDLVLDSFFLHALLRDKRHRGLVLKLPHHGHQNHRFDEALAKRNYFMVGTGQEMWAHTCNRCTKMYQGADGNWYRMAAGVHDGVTVRHVACSVHDCKEALLSQRDLFCYSHRDLLKVCCIRGCDEVAESGYRTCTEPTHRAFQTAAEQKNTAIGPNNGLEEPSAAAEADVQSSLRLKGRLYRNWTHNEQLFVRCCGVIISRATFFGSEGVSGVNTFLKATFPPRFPKSLPSYIFYDNNCQFLKHLRHIGDTYFDSVGLPVDVFHFNCKHTIRDAFCQINCNPARFKELIGADGKWVFNSSAAEQANVWFGKFQNVVQDMPVIRYNFFLDEMIAIRNREIVKDLTAQGQGPHLLSEEFLRGTSLSSIATM</sequence>
<name>A0AAD6V551_9AGAR</name>
<evidence type="ECO:0000313" key="4">
    <source>
        <dbReference type="Proteomes" id="UP001219525"/>
    </source>
</evidence>
<evidence type="ECO:0000259" key="1">
    <source>
        <dbReference type="Pfam" id="PF18718"/>
    </source>
</evidence>
<protein>
    <recommendedName>
        <fullName evidence="5">CxC5 like cysteine cluster associated with KDZ domain-containing protein</fullName>
    </recommendedName>
</protein>
<dbReference type="InterPro" id="IPR040898">
    <property type="entry name" value="CxC6"/>
</dbReference>
<dbReference type="EMBL" id="JARJCW010000053">
    <property type="protein sequence ID" value="KAJ7202773.1"/>
    <property type="molecule type" value="Genomic_DNA"/>
</dbReference>
<accession>A0AAD6V551</accession>
<dbReference type="AlphaFoldDB" id="A0AAD6V551"/>
<organism evidence="3 4">
    <name type="scientific">Mycena pura</name>
    <dbReference type="NCBI Taxonomy" id="153505"/>
    <lineage>
        <taxon>Eukaryota</taxon>
        <taxon>Fungi</taxon>
        <taxon>Dikarya</taxon>
        <taxon>Basidiomycota</taxon>
        <taxon>Agaricomycotina</taxon>
        <taxon>Agaricomycetes</taxon>
        <taxon>Agaricomycetidae</taxon>
        <taxon>Agaricales</taxon>
        <taxon>Marasmiineae</taxon>
        <taxon>Mycenaceae</taxon>
        <taxon>Mycena</taxon>
    </lineage>
</organism>
<evidence type="ECO:0008006" key="5">
    <source>
        <dbReference type="Google" id="ProtNLM"/>
    </source>
</evidence>
<feature type="domain" description="CxC5 like cysteine cluster associated with KDZ" evidence="1">
    <location>
        <begin position="26"/>
        <end position="143"/>
    </location>
</feature>
<dbReference type="InterPro" id="IPR041539">
    <property type="entry name" value="CxC5"/>
</dbReference>
<dbReference type="Pfam" id="PF18718">
    <property type="entry name" value="CxC5"/>
    <property type="match status" value="1"/>
</dbReference>
<evidence type="ECO:0000259" key="2">
    <source>
        <dbReference type="Pfam" id="PF18721"/>
    </source>
</evidence>
<evidence type="ECO:0000313" key="3">
    <source>
        <dbReference type="EMBL" id="KAJ7202773.1"/>
    </source>
</evidence>